<keyword evidence="1" id="KW-0997">Cell inner membrane</keyword>
<feature type="transmembrane region" description="Helical" evidence="1">
    <location>
        <begin position="314"/>
        <end position="335"/>
    </location>
</feature>
<organism evidence="3 4">
    <name type="scientific">Sphingomonas limnosediminicola</name>
    <dbReference type="NCBI Taxonomy" id="940133"/>
    <lineage>
        <taxon>Bacteria</taxon>
        <taxon>Pseudomonadati</taxon>
        <taxon>Pseudomonadota</taxon>
        <taxon>Alphaproteobacteria</taxon>
        <taxon>Sphingomonadales</taxon>
        <taxon>Sphingomonadaceae</taxon>
        <taxon>Sphingomonas</taxon>
    </lineage>
</organism>
<accession>A0ABP7L867</accession>
<dbReference type="Gene3D" id="1.10.287.1260">
    <property type="match status" value="1"/>
</dbReference>
<feature type="transmembrane region" description="Helical" evidence="1">
    <location>
        <begin position="221"/>
        <end position="241"/>
    </location>
</feature>
<comment type="caution">
    <text evidence="1">Lacks conserved residue(s) required for the propagation of feature annotation.</text>
</comment>
<dbReference type="SUPFAM" id="SSF82861">
    <property type="entry name" value="Mechanosensitive channel protein MscS (YggB), transmembrane region"/>
    <property type="match status" value="1"/>
</dbReference>
<dbReference type="InterPro" id="IPR011014">
    <property type="entry name" value="MscS_channel_TM-2"/>
</dbReference>
<proteinExistence type="inferred from homology"/>
<feature type="transmembrane region" description="Helical" evidence="1">
    <location>
        <begin position="74"/>
        <end position="95"/>
    </location>
</feature>
<name>A0ABP7L867_9SPHN</name>
<gene>
    <name evidence="3" type="ORF">GCM10022276_13300</name>
</gene>
<dbReference type="PANTHER" id="PTHR30221:SF1">
    <property type="entry name" value="SMALL-CONDUCTANCE MECHANOSENSITIVE CHANNEL"/>
    <property type="match status" value="1"/>
</dbReference>
<comment type="function">
    <text evidence="1">Mechanosensitive channel that participates in the regulation of osmotic pressure changes within the cell, opening in response to stretch forces in the membrane lipid bilayer, without the need for other proteins. Contributes to normal resistance to hypoosmotic shock. Forms an ion channel of 1.0 nanosiemens conductance with a slight preference for anions.</text>
</comment>
<dbReference type="InterPro" id="IPR008910">
    <property type="entry name" value="MSC_TM_helix"/>
</dbReference>
<keyword evidence="1" id="KW-0406">Ion transport</keyword>
<keyword evidence="1" id="KW-1003">Cell membrane</keyword>
<comment type="similarity">
    <text evidence="1">Belongs to the MscS (TC 1.A.23) family.</text>
</comment>
<protein>
    <recommendedName>
        <fullName evidence="1">Small-conductance mechanosensitive channel</fullName>
    </recommendedName>
</protein>
<keyword evidence="4" id="KW-1185">Reference proteome</keyword>
<keyword evidence="1" id="KW-0812">Transmembrane</keyword>
<evidence type="ECO:0000256" key="2">
    <source>
        <dbReference type="SAM" id="MobiDB-lite"/>
    </source>
</evidence>
<dbReference type="EMBL" id="BAABBM010000001">
    <property type="protein sequence ID" value="GAA3895564.1"/>
    <property type="molecule type" value="Genomic_DNA"/>
</dbReference>
<keyword evidence="1" id="KW-1133">Transmembrane helix</keyword>
<feature type="transmembrane region" description="Helical" evidence="1">
    <location>
        <begin position="370"/>
        <end position="392"/>
    </location>
</feature>
<evidence type="ECO:0000313" key="3">
    <source>
        <dbReference type="EMBL" id="GAA3895564.1"/>
    </source>
</evidence>
<dbReference type="Proteomes" id="UP001500827">
    <property type="component" value="Unassembled WGS sequence"/>
</dbReference>
<dbReference type="PANTHER" id="PTHR30221">
    <property type="entry name" value="SMALL-CONDUCTANCE MECHANOSENSITIVE CHANNEL"/>
    <property type="match status" value="1"/>
</dbReference>
<feature type="transmembrane region" description="Helical" evidence="1">
    <location>
        <begin position="347"/>
        <end position="364"/>
    </location>
</feature>
<evidence type="ECO:0000313" key="4">
    <source>
        <dbReference type="Proteomes" id="UP001500827"/>
    </source>
</evidence>
<dbReference type="InterPro" id="IPR045275">
    <property type="entry name" value="MscS_archaea/bacteria_type"/>
</dbReference>
<dbReference type="RefSeq" id="WP_344698889.1">
    <property type="nucleotide sequence ID" value="NZ_BAABBM010000001.1"/>
</dbReference>
<comment type="subcellular location">
    <subcellularLocation>
        <location evidence="1">Cell inner membrane</location>
        <topology evidence="1">Multi-pass membrane protein</topology>
    </subcellularLocation>
</comment>
<feature type="transmembrane region" description="Helical" evidence="1">
    <location>
        <begin position="107"/>
        <end position="128"/>
    </location>
</feature>
<evidence type="ECO:0000256" key="1">
    <source>
        <dbReference type="RuleBase" id="RU369025"/>
    </source>
</evidence>
<keyword evidence="1" id="KW-0407">Ion channel</keyword>
<comment type="caution">
    <text evidence="3">The sequence shown here is derived from an EMBL/GenBank/DDBJ whole genome shotgun (WGS) entry which is preliminary data.</text>
</comment>
<feature type="transmembrane region" description="Helical" evidence="1">
    <location>
        <begin position="277"/>
        <end position="302"/>
    </location>
</feature>
<feature type="region of interest" description="Disordered" evidence="2">
    <location>
        <begin position="409"/>
        <end position="439"/>
    </location>
</feature>
<dbReference type="Pfam" id="PF05552">
    <property type="entry name" value="MS_channel_1st_1"/>
    <property type="match status" value="3"/>
</dbReference>
<reference evidence="4" key="1">
    <citation type="journal article" date="2019" name="Int. J. Syst. Evol. Microbiol.">
        <title>The Global Catalogue of Microorganisms (GCM) 10K type strain sequencing project: providing services to taxonomists for standard genome sequencing and annotation.</title>
        <authorList>
            <consortium name="The Broad Institute Genomics Platform"/>
            <consortium name="The Broad Institute Genome Sequencing Center for Infectious Disease"/>
            <person name="Wu L."/>
            <person name="Ma J."/>
        </authorList>
    </citation>
    <scope>NUCLEOTIDE SEQUENCE [LARGE SCALE GENOMIC DNA]</scope>
    <source>
        <strain evidence="4">JCM 17543</strain>
    </source>
</reference>
<sequence>MYQVDQNAYWQAQLMNWGPKVLIALLILVATWAVARAVQWVLQKAIDKSPALRKHVTGTPHETIGHQLGTIAKLIIWLVGIMAALQFLGIGQILSPINELVTEIFAFLPRLIGFGLILFIGFVVARIIQRLVETVLVAANIDGLLARIGVGSTEGTVRRSPKAVPPGTTPGATRASIARAAGVLVFAIIIIQIAIAALQVLGIEAISGPAIDMLNQIYAALPHILAAALWIGIAFIIARFLKTIIEAILPPTGFDDAIRSTGVIPGSVSPSRIIANIAMIAVILGASIEAATQLGGGTIAIFLAQVTELGGKVIFGTLIIVVGIFLARIIANLVGSGTGEGGFAQTIVRYAIIALFTAIGLTFMGLADQIVMLAFGLILGSAAIATALAFGLGGREAAGRVAEHWANRFTGTPAPPPASRRLRGSPAPSGSDDSQPPLV</sequence>
<feature type="transmembrane region" description="Helical" evidence="1">
    <location>
        <begin position="21"/>
        <end position="42"/>
    </location>
</feature>
<keyword evidence="1" id="KW-0472">Membrane</keyword>
<keyword evidence="1" id="KW-0813">Transport</keyword>
<dbReference type="NCBIfam" id="NF033912">
    <property type="entry name" value="msc"/>
    <property type="match status" value="1"/>
</dbReference>
<comment type="subunit">
    <text evidence="1">Homoheptamer.</text>
</comment>
<feature type="transmembrane region" description="Helical" evidence="1">
    <location>
        <begin position="180"/>
        <end position="201"/>
    </location>
</feature>